<name>A0A154QHN4_9GAMM</name>
<comment type="catalytic activity">
    <reaction evidence="3">
        <text>L-aspartate + L-glutamine + ATP + H2O = L-asparagine + L-glutamate + AMP + diphosphate + H(+)</text>
        <dbReference type="Rhea" id="RHEA:12228"/>
        <dbReference type="ChEBI" id="CHEBI:15377"/>
        <dbReference type="ChEBI" id="CHEBI:15378"/>
        <dbReference type="ChEBI" id="CHEBI:29985"/>
        <dbReference type="ChEBI" id="CHEBI:29991"/>
        <dbReference type="ChEBI" id="CHEBI:30616"/>
        <dbReference type="ChEBI" id="CHEBI:33019"/>
        <dbReference type="ChEBI" id="CHEBI:58048"/>
        <dbReference type="ChEBI" id="CHEBI:58359"/>
        <dbReference type="ChEBI" id="CHEBI:456215"/>
        <dbReference type="EC" id="6.3.5.4"/>
    </reaction>
</comment>
<dbReference type="InterPro" id="IPR001962">
    <property type="entry name" value="Asn_synthase"/>
</dbReference>
<evidence type="ECO:0000256" key="1">
    <source>
        <dbReference type="ARBA" id="ARBA00005187"/>
    </source>
</evidence>
<sequence>MRYAYLVLVDWRVQAGQAEYSEPAMRLKSSGLRPRWQAGASSVLASVDTPVIDMSRGGLIIGDLYFRDGQRIVGAGLLPTLSSVSAVRDYILSNCWGDYILVQPVPGDQRALTVTRSPSHACELPCLYTLNVSGSFVTSDVTLGIRAGLYQRRVDYESIAHRLIYPNLKTSRTALSGISELLPGLTLHLCDVSTSLAIHWDPWNFVRPDMRYEDRNEAGSAIRSSVETVVKSLADLDQLTLLELSGGLDSSIIGACLKRSSARVSYTTMMAPVPGADEREYAAAVASMLGVELLETELGFDDAAFDFPLPQELVSPSVGPLQYAVDRLLQSSAARCEANSFFSGAGGDAVFGYLTSAAPAADAFMAAGVSTGLRSIVDLSTFHQCTYWKVGRFALCKMLRNTQQYKADLSMVSTQLRAPEPDLHPWLIHPPQALPGDRQRIADLSAAQAYKDTGLRSFVKPIRMPLLSQPVIETCLRVPSWMWFHNGQNRAVARQAFSDLLPQKIIARKSKGTLTAYLGALHRRRKHEITDFLADGQLQAHGLVDADALRRLEEREQVRDDNSFMRLFQLCALENWVRQQSQYP</sequence>
<dbReference type="SUPFAM" id="SSF52402">
    <property type="entry name" value="Adenine nucleotide alpha hydrolases-like"/>
    <property type="match status" value="1"/>
</dbReference>
<comment type="caution">
    <text evidence="5">The sequence shown here is derived from an EMBL/GenBank/DDBJ whole genome shotgun (WGS) entry which is preliminary data.</text>
</comment>
<keyword evidence="6" id="KW-1185">Reference proteome</keyword>
<comment type="pathway">
    <text evidence="1">Amino-acid biosynthesis; L-asparagine biosynthesis; L-asparagine from L-aspartate (L-Gln route): step 1/1.</text>
</comment>
<dbReference type="EMBL" id="LVJS01000039">
    <property type="protein sequence ID" value="KZC23832.1"/>
    <property type="molecule type" value="Genomic_DNA"/>
</dbReference>
<evidence type="ECO:0000313" key="5">
    <source>
        <dbReference type="EMBL" id="KZC23832.1"/>
    </source>
</evidence>
<dbReference type="Gene3D" id="3.40.50.620">
    <property type="entry name" value="HUPs"/>
    <property type="match status" value="1"/>
</dbReference>
<organism evidence="5 6">
    <name type="scientific">Rhodanobacter thiooxydans</name>
    <dbReference type="NCBI Taxonomy" id="416169"/>
    <lineage>
        <taxon>Bacteria</taxon>
        <taxon>Pseudomonadati</taxon>
        <taxon>Pseudomonadota</taxon>
        <taxon>Gammaproteobacteria</taxon>
        <taxon>Lysobacterales</taxon>
        <taxon>Rhodanobacteraceae</taxon>
        <taxon>Rhodanobacter</taxon>
    </lineage>
</organism>
<gene>
    <name evidence="5" type="ORF">RHOFW104T7_11830</name>
</gene>
<dbReference type="eggNOG" id="COG0367">
    <property type="taxonomic scope" value="Bacteria"/>
</dbReference>
<proteinExistence type="predicted"/>
<dbReference type="InterPro" id="IPR014729">
    <property type="entry name" value="Rossmann-like_a/b/a_fold"/>
</dbReference>
<protein>
    <recommendedName>
        <fullName evidence="2">asparagine synthase (glutamine-hydrolyzing)</fullName>
        <ecNumber evidence="2">6.3.5.4</ecNumber>
    </recommendedName>
</protein>
<evidence type="ECO:0000256" key="3">
    <source>
        <dbReference type="ARBA" id="ARBA00048741"/>
    </source>
</evidence>
<feature type="domain" description="Asparagine synthetase" evidence="4">
    <location>
        <begin position="223"/>
        <end position="578"/>
    </location>
</feature>
<dbReference type="EC" id="6.3.5.4" evidence="2"/>
<dbReference type="AlphaFoldDB" id="A0A154QHN4"/>
<dbReference type="PANTHER" id="PTHR43284">
    <property type="entry name" value="ASPARAGINE SYNTHETASE (GLUTAMINE-HYDROLYZING)"/>
    <property type="match status" value="1"/>
</dbReference>
<dbReference type="STRING" id="416169.RHOFW104T7_11830"/>
<dbReference type="RefSeq" id="WP_039953927.1">
    <property type="nucleotide sequence ID" value="NZ_LVJS01000039.1"/>
</dbReference>
<dbReference type="GO" id="GO:0006529">
    <property type="term" value="P:asparagine biosynthetic process"/>
    <property type="evidence" value="ECO:0007669"/>
    <property type="project" value="InterPro"/>
</dbReference>
<dbReference type="Proteomes" id="UP000076131">
    <property type="component" value="Unassembled WGS sequence"/>
</dbReference>
<dbReference type="PANTHER" id="PTHR43284:SF1">
    <property type="entry name" value="ASPARAGINE SYNTHETASE"/>
    <property type="match status" value="1"/>
</dbReference>
<evidence type="ECO:0000259" key="4">
    <source>
        <dbReference type="Pfam" id="PF00733"/>
    </source>
</evidence>
<dbReference type="Pfam" id="PF00733">
    <property type="entry name" value="Asn_synthase"/>
    <property type="match status" value="1"/>
</dbReference>
<accession>A0A154QHN4</accession>
<reference evidence="5 6" key="1">
    <citation type="journal article" date="2016" name="MBio">
        <title>Lateral Gene Transfer in a Heavy Metal-Contaminated-Groundwater Microbial Community.</title>
        <authorList>
            <person name="Hemme C.L."/>
            <person name="Green S.J."/>
            <person name="Rishishwar L."/>
            <person name="Prakash O."/>
            <person name="Pettenato A."/>
            <person name="Chakraborty R."/>
            <person name="Deutschbauer A.M."/>
            <person name="Van Nostrand J.D."/>
            <person name="Wu L."/>
            <person name="He Z."/>
            <person name="Jordan I.K."/>
            <person name="Hazen T.C."/>
            <person name="Arkin A.P."/>
            <person name="Kostka J.E."/>
            <person name="Zhou J."/>
        </authorList>
    </citation>
    <scope>NUCLEOTIDE SEQUENCE [LARGE SCALE GENOMIC DNA]</scope>
    <source>
        <strain evidence="5 6">FW104-T7</strain>
    </source>
</reference>
<evidence type="ECO:0000256" key="2">
    <source>
        <dbReference type="ARBA" id="ARBA00012737"/>
    </source>
</evidence>
<dbReference type="GO" id="GO:0004066">
    <property type="term" value="F:asparagine synthase (glutamine-hydrolyzing) activity"/>
    <property type="evidence" value="ECO:0007669"/>
    <property type="project" value="UniProtKB-EC"/>
</dbReference>
<evidence type="ECO:0000313" key="6">
    <source>
        <dbReference type="Proteomes" id="UP000076131"/>
    </source>
</evidence>
<dbReference type="InterPro" id="IPR051786">
    <property type="entry name" value="ASN_synthetase/amidase"/>
</dbReference>